<evidence type="ECO:0000256" key="2">
    <source>
        <dbReference type="ARBA" id="ARBA00004167"/>
    </source>
</evidence>
<comment type="cofactor">
    <cofactor evidence="1">
        <name>heme</name>
        <dbReference type="ChEBI" id="CHEBI:30413"/>
    </cofactor>
</comment>
<evidence type="ECO:0000313" key="13">
    <source>
        <dbReference type="Proteomes" id="UP001370490"/>
    </source>
</evidence>
<dbReference type="GO" id="GO:0016705">
    <property type="term" value="F:oxidoreductase activity, acting on paired donors, with incorporation or reduction of molecular oxygen"/>
    <property type="evidence" value="ECO:0007669"/>
    <property type="project" value="InterPro"/>
</dbReference>
<evidence type="ECO:0000256" key="4">
    <source>
        <dbReference type="ARBA" id="ARBA00022617"/>
    </source>
</evidence>
<keyword evidence="8" id="KW-0560">Oxidoreductase</keyword>
<evidence type="ECO:0000313" key="12">
    <source>
        <dbReference type="EMBL" id="KAK6918732.1"/>
    </source>
</evidence>
<dbReference type="InterPro" id="IPR036396">
    <property type="entry name" value="Cyt_P450_sf"/>
</dbReference>
<organism evidence="12 13">
    <name type="scientific">Dillenia turbinata</name>
    <dbReference type="NCBI Taxonomy" id="194707"/>
    <lineage>
        <taxon>Eukaryota</taxon>
        <taxon>Viridiplantae</taxon>
        <taxon>Streptophyta</taxon>
        <taxon>Embryophyta</taxon>
        <taxon>Tracheophyta</taxon>
        <taxon>Spermatophyta</taxon>
        <taxon>Magnoliopsida</taxon>
        <taxon>eudicotyledons</taxon>
        <taxon>Gunneridae</taxon>
        <taxon>Pentapetalae</taxon>
        <taxon>Dilleniales</taxon>
        <taxon>Dilleniaceae</taxon>
        <taxon>Dillenia</taxon>
    </lineage>
</organism>
<accession>A0AAN8V0F2</accession>
<dbReference type="AlphaFoldDB" id="A0AAN8V0F2"/>
<evidence type="ECO:0000256" key="5">
    <source>
        <dbReference type="ARBA" id="ARBA00022692"/>
    </source>
</evidence>
<dbReference type="PANTHER" id="PTHR47953">
    <property type="entry name" value="OS08G0105600 PROTEIN"/>
    <property type="match status" value="1"/>
</dbReference>
<keyword evidence="10" id="KW-0503">Monooxygenase</keyword>
<dbReference type="Gene3D" id="1.10.630.10">
    <property type="entry name" value="Cytochrome P450"/>
    <property type="match status" value="1"/>
</dbReference>
<dbReference type="Pfam" id="PF00067">
    <property type="entry name" value="p450"/>
    <property type="match status" value="1"/>
</dbReference>
<reference evidence="12 13" key="1">
    <citation type="submission" date="2023-12" db="EMBL/GenBank/DDBJ databases">
        <title>A high-quality genome assembly for Dillenia turbinata (Dilleniales).</title>
        <authorList>
            <person name="Chanderbali A."/>
        </authorList>
    </citation>
    <scope>NUCLEOTIDE SEQUENCE [LARGE SCALE GENOMIC DNA]</scope>
    <source>
        <strain evidence="12">LSX21</strain>
        <tissue evidence="12">Leaf</tissue>
    </source>
</reference>
<keyword evidence="5" id="KW-0812">Transmembrane</keyword>
<keyword evidence="11" id="KW-0472">Membrane</keyword>
<evidence type="ECO:0000256" key="3">
    <source>
        <dbReference type="ARBA" id="ARBA00010617"/>
    </source>
</evidence>
<comment type="caution">
    <text evidence="12">The sequence shown here is derived from an EMBL/GenBank/DDBJ whole genome shotgun (WGS) entry which is preliminary data.</text>
</comment>
<evidence type="ECO:0000256" key="7">
    <source>
        <dbReference type="ARBA" id="ARBA00022989"/>
    </source>
</evidence>
<keyword evidence="9" id="KW-0408">Iron</keyword>
<dbReference type="EMBL" id="JBAMMX010000022">
    <property type="protein sequence ID" value="KAK6918732.1"/>
    <property type="molecule type" value="Genomic_DNA"/>
</dbReference>
<comment type="subcellular location">
    <subcellularLocation>
        <location evidence="2">Membrane</location>
        <topology evidence="2">Single-pass membrane protein</topology>
    </subcellularLocation>
</comment>
<dbReference type="GO" id="GO:0005506">
    <property type="term" value="F:iron ion binding"/>
    <property type="evidence" value="ECO:0007669"/>
    <property type="project" value="InterPro"/>
</dbReference>
<evidence type="ECO:0000256" key="8">
    <source>
        <dbReference type="ARBA" id="ARBA00023002"/>
    </source>
</evidence>
<keyword evidence="4" id="KW-0349">Heme</keyword>
<dbReference type="GO" id="GO:0004497">
    <property type="term" value="F:monooxygenase activity"/>
    <property type="evidence" value="ECO:0007669"/>
    <property type="project" value="UniProtKB-KW"/>
</dbReference>
<evidence type="ECO:0000256" key="11">
    <source>
        <dbReference type="ARBA" id="ARBA00023136"/>
    </source>
</evidence>
<gene>
    <name evidence="12" type="ORF">RJ641_017154</name>
</gene>
<dbReference type="PANTHER" id="PTHR47953:SF19">
    <property type="entry name" value="OS06G0641600 PROTEIN"/>
    <property type="match status" value="1"/>
</dbReference>
<evidence type="ECO:0000256" key="9">
    <source>
        <dbReference type="ARBA" id="ARBA00023004"/>
    </source>
</evidence>
<keyword evidence="13" id="KW-1185">Reference proteome</keyword>
<keyword evidence="6" id="KW-0479">Metal-binding</keyword>
<dbReference type="InterPro" id="IPR052306">
    <property type="entry name" value="CYP450_71D"/>
</dbReference>
<dbReference type="GO" id="GO:0016020">
    <property type="term" value="C:membrane"/>
    <property type="evidence" value="ECO:0007669"/>
    <property type="project" value="UniProtKB-SubCell"/>
</dbReference>
<evidence type="ECO:0000256" key="10">
    <source>
        <dbReference type="ARBA" id="ARBA00023033"/>
    </source>
</evidence>
<sequence>MHLKLRKELTLVISSPEVAKEMINGYDYLHNGMKFFAEKIVTHDSSTVVFAPYSGFWRQLLKICVLELLTARRVKSFRSMRAEEVHNLVRSISLASGQSVNISQEFFSLSNCITSRATVGQKRKDGGEFISAITEAMILVGDFETPDIFPLLKFLHPITSPELSLHYQCCTRGLIGLLRTQEDTETSSDGSDKEGDFVDTLLKLQKSSPFKIHLTTENMKSSYFAYSNEQKPLYIFTGSETSSTAMEWAFSEMMRKPGVLKKAHEEVRQVFKGKGEIEETGIQELKQLKLVIKGTLRLHPPASLLLPKEARERCELYGYEIPIKTKHSENPVGIRPLASISLHNIIAISSFPYRQSPEYNSDKTCASGTIDSSNISSRISTAPSKSLFLQKVDIKIVKAKVLKSESKTRGEESQTRLELSVIRENVENYGMGFQGTVLCGSGIEFQFRFEGTAVSTELRFFGVVEKQQTKKSYMVVTGLTN</sequence>
<evidence type="ECO:0000256" key="6">
    <source>
        <dbReference type="ARBA" id="ARBA00022723"/>
    </source>
</evidence>
<name>A0AAN8V0F2_9MAGN</name>
<proteinExistence type="inferred from homology"/>
<evidence type="ECO:0000256" key="1">
    <source>
        <dbReference type="ARBA" id="ARBA00001971"/>
    </source>
</evidence>
<dbReference type="SUPFAM" id="SSF48264">
    <property type="entry name" value="Cytochrome P450"/>
    <property type="match status" value="1"/>
</dbReference>
<protein>
    <submittedName>
        <fullName evidence="12">Cytochrome P450</fullName>
    </submittedName>
</protein>
<keyword evidence="7" id="KW-1133">Transmembrane helix</keyword>
<dbReference type="Proteomes" id="UP001370490">
    <property type="component" value="Unassembled WGS sequence"/>
</dbReference>
<dbReference type="InterPro" id="IPR001128">
    <property type="entry name" value="Cyt_P450"/>
</dbReference>
<comment type="similarity">
    <text evidence="3">Belongs to the cytochrome P450 family.</text>
</comment>
<dbReference type="GO" id="GO:0020037">
    <property type="term" value="F:heme binding"/>
    <property type="evidence" value="ECO:0007669"/>
    <property type="project" value="InterPro"/>
</dbReference>